<name>A0ABN8NMU7_9CNID</name>
<organism evidence="1 2">
    <name type="scientific">Porites lobata</name>
    <dbReference type="NCBI Taxonomy" id="104759"/>
    <lineage>
        <taxon>Eukaryota</taxon>
        <taxon>Metazoa</taxon>
        <taxon>Cnidaria</taxon>
        <taxon>Anthozoa</taxon>
        <taxon>Hexacorallia</taxon>
        <taxon>Scleractinia</taxon>
        <taxon>Fungiina</taxon>
        <taxon>Poritidae</taxon>
        <taxon>Porites</taxon>
    </lineage>
</organism>
<proteinExistence type="predicted"/>
<protein>
    <submittedName>
        <fullName evidence="1">Uncharacterized protein</fullName>
    </submittedName>
</protein>
<sequence length="172" mass="19529">MAAVIGQRLPKLTKTTLTKFRTDESLDHFYADVACKSEGLLSEPTLPRKRRTLVRLEFRDASYREDVDTGALPEQLSILEVMLKEEKISCFNEILLAVLKFPEPEKRLIQEVQTICKLLAVNPVTSAADERSLSSARGLKTSLRSKMRDERSSNLAVLPEWSQAENRQCLYS</sequence>
<dbReference type="Proteomes" id="UP001159405">
    <property type="component" value="Unassembled WGS sequence"/>
</dbReference>
<comment type="caution">
    <text evidence="1">The sequence shown here is derived from an EMBL/GenBank/DDBJ whole genome shotgun (WGS) entry which is preliminary data.</text>
</comment>
<evidence type="ECO:0000313" key="2">
    <source>
        <dbReference type="Proteomes" id="UP001159405"/>
    </source>
</evidence>
<keyword evidence="2" id="KW-1185">Reference proteome</keyword>
<dbReference type="EMBL" id="CALNXK010000027">
    <property type="protein sequence ID" value="CAH3114122.1"/>
    <property type="molecule type" value="Genomic_DNA"/>
</dbReference>
<accession>A0ABN8NMU7</accession>
<evidence type="ECO:0000313" key="1">
    <source>
        <dbReference type="EMBL" id="CAH3114122.1"/>
    </source>
</evidence>
<reference evidence="1 2" key="1">
    <citation type="submission" date="2022-05" db="EMBL/GenBank/DDBJ databases">
        <authorList>
            <consortium name="Genoscope - CEA"/>
            <person name="William W."/>
        </authorList>
    </citation>
    <scope>NUCLEOTIDE SEQUENCE [LARGE SCALE GENOMIC DNA]</scope>
</reference>
<gene>
    <name evidence="1" type="ORF">PLOB_00022871</name>
</gene>